<dbReference type="EC" id="2.4.1.212" evidence="4"/>
<dbReference type="CDD" id="cd00761">
    <property type="entry name" value="Glyco_tranf_GTA_type"/>
    <property type="match status" value="1"/>
</dbReference>
<dbReference type="Pfam" id="PF00535">
    <property type="entry name" value="Glycos_transf_2"/>
    <property type="match status" value="1"/>
</dbReference>
<sequence length="325" mass="37242">MKEIHKVSVVIPIYNVQEYLNECVSSIVNQTYQNLEIILVDDGSPDSCPIMCDAWKNQDDRITVIHKKNGGLSDARNAGLSKASGEYILYVDSDDYLEDDTIEWMVSCAVTHNAEIVACTCKRTNNKNVPDLLTNKIVEGTGIEMLEFAFEREIWFAWGKLIKSDIAKSCPFAKGLIYEDVENTPRSFLMANKVVFSLDGRYNYRIRTDSIMGENKIIPKKDIAKVIDMDCKFISVANISEKDKDKMYKHLFKQLAYNYNLAVKANSKIANEVCKQIEEIFCKNKTLWKGAESISIQRKFGYWLISGYAEVYKKAYRLYNAGRRK</sequence>
<dbReference type="SUPFAM" id="SSF53448">
    <property type="entry name" value="Nucleotide-diphospho-sugar transferases"/>
    <property type="match status" value="1"/>
</dbReference>
<organism evidence="4 5">
    <name type="scientific">Agathobacter rectalis</name>
    <dbReference type="NCBI Taxonomy" id="39491"/>
    <lineage>
        <taxon>Bacteria</taxon>
        <taxon>Bacillati</taxon>
        <taxon>Bacillota</taxon>
        <taxon>Clostridia</taxon>
        <taxon>Lachnospirales</taxon>
        <taxon>Lachnospiraceae</taxon>
        <taxon>Agathobacter</taxon>
    </lineage>
</organism>
<accession>A0A174LGY8</accession>
<dbReference type="RefSeq" id="WP_055274316.1">
    <property type="nucleotide sequence ID" value="NZ_CZAJ01000023.1"/>
</dbReference>
<name>A0A174LGY8_9FIRM</name>
<feature type="domain" description="Glycosyltransferase 2-like" evidence="3">
    <location>
        <begin position="8"/>
        <end position="143"/>
    </location>
</feature>
<dbReference type="Proteomes" id="UP000095602">
    <property type="component" value="Unassembled WGS sequence"/>
</dbReference>
<evidence type="ECO:0000256" key="2">
    <source>
        <dbReference type="ARBA" id="ARBA00022679"/>
    </source>
</evidence>
<keyword evidence="2 4" id="KW-0808">Transferase</keyword>
<reference evidence="4 5" key="1">
    <citation type="submission" date="2015-09" db="EMBL/GenBank/DDBJ databases">
        <authorList>
            <consortium name="Pathogen Informatics"/>
        </authorList>
    </citation>
    <scope>NUCLEOTIDE SEQUENCE [LARGE SCALE GENOMIC DNA]</scope>
    <source>
        <strain evidence="4 5">2789STDY5834884</strain>
    </source>
</reference>
<proteinExistence type="predicted"/>
<keyword evidence="1 4" id="KW-0328">Glycosyltransferase</keyword>
<evidence type="ECO:0000256" key="1">
    <source>
        <dbReference type="ARBA" id="ARBA00022676"/>
    </source>
</evidence>
<dbReference type="AlphaFoldDB" id="A0A174LGY8"/>
<dbReference type="Gene3D" id="3.90.550.10">
    <property type="entry name" value="Spore Coat Polysaccharide Biosynthesis Protein SpsA, Chain A"/>
    <property type="match status" value="1"/>
</dbReference>
<dbReference type="GO" id="GO:0050501">
    <property type="term" value="F:hyaluronan synthase activity"/>
    <property type="evidence" value="ECO:0007669"/>
    <property type="project" value="UniProtKB-EC"/>
</dbReference>
<evidence type="ECO:0000259" key="3">
    <source>
        <dbReference type="Pfam" id="PF00535"/>
    </source>
</evidence>
<protein>
    <submittedName>
        <fullName evidence="4">Hyaluronan synthase</fullName>
        <ecNumber evidence="4">2.4.1.212</ecNumber>
    </submittedName>
</protein>
<evidence type="ECO:0000313" key="5">
    <source>
        <dbReference type="Proteomes" id="UP000095602"/>
    </source>
</evidence>
<dbReference type="EMBL" id="CZAJ01000023">
    <property type="protein sequence ID" value="CUP21986.1"/>
    <property type="molecule type" value="Genomic_DNA"/>
</dbReference>
<dbReference type="PANTHER" id="PTHR22916">
    <property type="entry name" value="GLYCOSYLTRANSFERASE"/>
    <property type="match status" value="1"/>
</dbReference>
<gene>
    <name evidence="4" type="primary">hyaD_3</name>
    <name evidence="4" type="ORF">ERS852497_02248</name>
</gene>
<evidence type="ECO:0000313" key="4">
    <source>
        <dbReference type="EMBL" id="CUP21986.1"/>
    </source>
</evidence>
<dbReference type="PANTHER" id="PTHR22916:SF51">
    <property type="entry name" value="GLYCOSYLTRANSFERASE EPSH-RELATED"/>
    <property type="match status" value="1"/>
</dbReference>
<dbReference type="InterPro" id="IPR029044">
    <property type="entry name" value="Nucleotide-diphossugar_trans"/>
</dbReference>
<dbReference type="InterPro" id="IPR001173">
    <property type="entry name" value="Glyco_trans_2-like"/>
</dbReference>